<dbReference type="PANTHER" id="PTHR39150:SF1">
    <property type="entry name" value="LARGE RIBOSOMAL SUBUNIT PROTEIN ML40"/>
    <property type="match status" value="1"/>
</dbReference>
<dbReference type="GO" id="GO:0005739">
    <property type="term" value="C:mitochondrion"/>
    <property type="evidence" value="ECO:0007669"/>
    <property type="project" value="UniProtKB-SubCell"/>
</dbReference>
<keyword evidence="6" id="KW-0687">Ribonucleoprotein</keyword>
<evidence type="ECO:0000313" key="9">
    <source>
        <dbReference type="Proteomes" id="UP000054144"/>
    </source>
</evidence>
<comment type="subcellular location">
    <subcellularLocation>
        <location evidence="1">Mitochondrion</location>
    </subcellularLocation>
</comment>
<proteinExistence type="inferred from homology"/>
<reference evidence="8 9" key="1">
    <citation type="journal article" date="2015" name="Fungal Genet. Biol.">
        <title>Evolution of novel wood decay mechanisms in Agaricales revealed by the genome sequences of Fistulina hepatica and Cylindrobasidium torrendii.</title>
        <authorList>
            <person name="Floudas D."/>
            <person name="Held B.W."/>
            <person name="Riley R."/>
            <person name="Nagy L.G."/>
            <person name="Koehler G."/>
            <person name="Ransdell A.S."/>
            <person name="Younus H."/>
            <person name="Chow J."/>
            <person name="Chiniquy J."/>
            <person name="Lipzen A."/>
            <person name="Tritt A."/>
            <person name="Sun H."/>
            <person name="Haridas S."/>
            <person name="LaButti K."/>
            <person name="Ohm R.A."/>
            <person name="Kues U."/>
            <person name="Blanchette R.A."/>
            <person name="Grigoriev I.V."/>
            <person name="Minto R.E."/>
            <person name="Hibbett D.S."/>
        </authorList>
    </citation>
    <scope>NUCLEOTIDE SEQUENCE [LARGE SCALE GENOMIC DNA]</scope>
    <source>
        <strain evidence="8 9">ATCC 64428</strain>
    </source>
</reference>
<dbReference type="AlphaFoldDB" id="A0A0D7A6J3"/>
<keyword evidence="5" id="KW-0496">Mitochondrion</keyword>
<name>A0A0D7A6J3_9AGAR</name>
<sequence>MPSVLLNCRQTCFTLRHAFLTSRGYAKKADANLDERLEAIRRAVYPPHNRRKESPVGTWRRDVGRVLQRAIPSKQAHETIERAWMLRKRHTRKAHEEELVRKFECMRAAMEELQRVEPHLYSEANKAEDPRTRSQIEMQTLKQMSTLEKKTLEGRIRGLFPRELRIPTDTPSRSGWNYDWTPLNRPL</sequence>
<dbReference type="OrthoDB" id="2098203at2759"/>
<evidence type="ECO:0000256" key="5">
    <source>
        <dbReference type="ARBA" id="ARBA00023128"/>
    </source>
</evidence>
<evidence type="ECO:0000256" key="2">
    <source>
        <dbReference type="ARBA" id="ARBA00009360"/>
    </source>
</evidence>
<dbReference type="Gene3D" id="6.10.250.3440">
    <property type="match status" value="1"/>
</dbReference>
<keyword evidence="4" id="KW-0689">Ribosomal protein</keyword>
<evidence type="ECO:0000313" key="8">
    <source>
        <dbReference type="EMBL" id="KIY46335.1"/>
    </source>
</evidence>
<dbReference type="GO" id="GO:0005840">
    <property type="term" value="C:ribosome"/>
    <property type="evidence" value="ECO:0007669"/>
    <property type="project" value="UniProtKB-KW"/>
</dbReference>
<evidence type="ECO:0000256" key="6">
    <source>
        <dbReference type="ARBA" id="ARBA00023274"/>
    </source>
</evidence>
<evidence type="ECO:0000256" key="1">
    <source>
        <dbReference type="ARBA" id="ARBA00004173"/>
    </source>
</evidence>
<organism evidence="8 9">
    <name type="scientific">Fistulina hepatica ATCC 64428</name>
    <dbReference type="NCBI Taxonomy" id="1128425"/>
    <lineage>
        <taxon>Eukaryota</taxon>
        <taxon>Fungi</taxon>
        <taxon>Dikarya</taxon>
        <taxon>Basidiomycota</taxon>
        <taxon>Agaricomycotina</taxon>
        <taxon>Agaricomycetes</taxon>
        <taxon>Agaricomycetidae</taxon>
        <taxon>Agaricales</taxon>
        <taxon>Fistulinaceae</taxon>
        <taxon>Fistulina</taxon>
    </lineage>
</organism>
<dbReference type="PANTHER" id="PTHR39150">
    <property type="entry name" value="54S RIBOSOMAL PROTEIN L28, MITOCHONDRIAL"/>
    <property type="match status" value="1"/>
</dbReference>
<accession>A0A0D7A6J3</accession>
<protein>
    <recommendedName>
        <fullName evidence="7">Large ribosomal subunit protein mL40</fullName>
    </recommendedName>
</protein>
<dbReference type="Proteomes" id="UP000054144">
    <property type="component" value="Unassembled WGS sequence"/>
</dbReference>
<dbReference type="GO" id="GO:1990904">
    <property type="term" value="C:ribonucleoprotein complex"/>
    <property type="evidence" value="ECO:0007669"/>
    <property type="project" value="UniProtKB-KW"/>
</dbReference>
<dbReference type="Pfam" id="PF09812">
    <property type="entry name" value="MRP-L28"/>
    <property type="match status" value="1"/>
</dbReference>
<dbReference type="GO" id="GO:0032543">
    <property type="term" value="P:mitochondrial translation"/>
    <property type="evidence" value="ECO:0007669"/>
    <property type="project" value="InterPro"/>
</dbReference>
<keyword evidence="3" id="KW-0809">Transit peptide</keyword>
<gene>
    <name evidence="8" type="ORF">FISHEDRAFT_47478</name>
</gene>
<dbReference type="InterPro" id="IPR042831">
    <property type="entry name" value="Ribosomal_mL40_fung"/>
</dbReference>
<evidence type="ECO:0000256" key="7">
    <source>
        <dbReference type="ARBA" id="ARBA00035192"/>
    </source>
</evidence>
<dbReference type="InterPro" id="IPR019192">
    <property type="entry name" value="Ribosomal_mL40"/>
</dbReference>
<evidence type="ECO:0000256" key="4">
    <source>
        <dbReference type="ARBA" id="ARBA00022980"/>
    </source>
</evidence>
<evidence type="ECO:0000256" key="3">
    <source>
        <dbReference type="ARBA" id="ARBA00022946"/>
    </source>
</evidence>
<comment type="similarity">
    <text evidence="2">Belongs to the mitochondrion-specific ribosomal protein mL40 family.</text>
</comment>
<keyword evidence="9" id="KW-1185">Reference proteome</keyword>
<dbReference type="GO" id="GO:0003735">
    <property type="term" value="F:structural constituent of ribosome"/>
    <property type="evidence" value="ECO:0007669"/>
    <property type="project" value="InterPro"/>
</dbReference>
<dbReference type="EMBL" id="KN882035">
    <property type="protein sequence ID" value="KIY46335.1"/>
    <property type="molecule type" value="Genomic_DNA"/>
</dbReference>